<sequence length="71" mass="8244">MKVTVFCLLLVFFIVPVQSAKERCYWSDCYWAAFGGSSRNHCKEGFYNGINDTCPDYAFWHIKQYCCPING</sequence>
<proteinExistence type="predicted"/>
<accession>A0A1I7Y125</accession>
<keyword evidence="1" id="KW-0732">Signal</keyword>
<organism evidence="2 3">
    <name type="scientific">Steinernema glaseri</name>
    <dbReference type="NCBI Taxonomy" id="37863"/>
    <lineage>
        <taxon>Eukaryota</taxon>
        <taxon>Metazoa</taxon>
        <taxon>Ecdysozoa</taxon>
        <taxon>Nematoda</taxon>
        <taxon>Chromadorea</taxon>
        <taxon>Rhabditida</taxon>
        <taxon>Tylenchina</taxon>
        <taxon>Panagrolaimomorpha</taxon>
        <taxon>Strongyloidoidea</taxon>
        <taxon>Steinernematidae</taxon>
        <taxon>Steinernema</taxon>
    </lineage>
</organism>
<feature type="chain" id="PRO_5009311611" evidence="1">
    <location>
        <begin position="20"/>
        <end position="71"/>
    </location>
</feature>
<name>A0A1I7Y125_9BILA</name>
<evidence type="ECO:0000313" key="3">
    <source>
        <dbReference type="WBParaSite" id="L893_g11655.t1"/>
    </source>
</evidence>
<dbReference type="WBParaSite" id="L893_g11655.t1">
    <property type="protein sequence ID" value="L893_g11655.t1"/>
    <property type="gene ID" value="L893_g11655"/>
</dbReference>
<reference evidence="3" key="1">
    <citation type="submission" date="2016-11" db="UniProtKB">
        <authorList>
            <consortium name="WormBaseParasite"/>
        </authorList>
    </citation>
    <scope>IDENTIFICATION</scope>
</reference>
<keyword evidence="2" id="KW-1185">Reference proteome</keyword>
<evidence type="ECO:0000313" key="2">
    <source>
        <dbReference type="Proteomes" id="UP000095287"/>
    </source>
</evidence>
<evidence type="ECO:0000256" key="1">
    <source>
        <dbReference type="SAM" id="SignalP"/>
    </source>
</evidence>
<dbReference type="Proteomes" id="UP000095287">
    <property type="component" value="Unplaced"/>
</dbReference>
<dbReference type="AlphaFoldDB" id="A0A1I7Y125"/>
<protein>
    <submittedName>
        <fullName evidence="3">Uncharacterized protein</fullName>
    </submittedName>
</protein>
<feature type="signal peptide" evidence="1">
    <location>
        <begin position="1"/>
        <end position="19"/>
    </location>
</feature>